<proteinExistence type="predicted"/>
<protein>
    <submittedName>
        <fullName evidence="1">Uncharacterized protein</fullName>
    </submittedName>
</protein>
<dbReference type="InParanoid" id="E9I6N5"/>
<accession>E9I6N5</accession>
<gene>
    <name evidence="1" type="ORF">DAPPUDRAFT_343298</name>
</gene>
<dbReference type="AlphaFoldDB" id="E9I6N5"/>
<dbReference type="KEGG" id="dpx:DAPPUDRAFT_343298"/>
<evidence type="ECO:0000313" key="1">
    <source>
        <dbReference type="EMBL" id="EFX60345.1"/>
    </source>
</evidence>
<dbReference type="Proteomes" id="UP000000305">
    <property type="component" value="Unassembled WGS sequence"/>
</dbReference>
<name>E9I6N5_DAPPU</name>
<organism evidence="1 2">
    <name type="scientific">Daphnia pulex</name>
    <name type="common">Water flea</name>
    <dbReference type="NCBI Taxonomy" id="6669"/>
    <lineage>
        <taxon>Eukaryota</taxon>
        <taxon>Metazoa</taxon>
        <taxon>Ecdysozoa</taxon>
        <taxon>Arthropoda</taxon>
        <taxon>Crustacea</taxon>
        <taxon>Branchiopoda</taxon>
        <taxon>Diplostraca</taxon>
        <taxon>Cladocera</taxon>
        <taxon>Anomopoda</taxon>
        <taxon>Daphniidae</taxon>
        <taxon>Daphnia</taxon>
    </lineage>
</organism>
<evidence type="ECO:0000313" key="2">
    <source>
        <dbReference type="Proteomes" id="UP000000305"/>
    </source>
</evidence>
<reference evidence="1 2" key="1">
    <citation type="journal article" date="2011" name="Science">
        <title>The ecoresponsive genome of Daphnia pulex.</title>
        <authorList>
            <person name="Colbourne J.K."/>
            <person name="Pfrender M.E."/>
            <person name="Gilbert D."/>
            <person name="Thomas W.K."/>
            <person name="Tucker A."/>
            <person name="Oakley T.H."/>
            <person name="Tokishita S."/>
            <person name="Aerts A."/>
            <person name="Arnold G.J."/>
            <person name="Basu M.K."/>
            <person name="Bauer D.J."/>
            <person name="Caceres C.E."/>
            <person name="Carmel L."/>
            <person name="Casola C."/>
            <person name="Choi J.H."/>
            <person name="Detter J.C."/>
            <person name="Dong Q."/>
            <person name="Dusheyko S."/>
            <person name="Eads B.D."/>
            <person name="Frohlich T."/>
            <person name="Geiler-Samerotte K.A."/>
            <person name="Gerlach D."/>
            <person name="Hatcher P."/>
            <person name="Jogdeo S."/>
            <person name="Krijgsveld J."/>
            <person name="Kriventseva E.V."/>
            <person name="Kultz D."/>
            <person name="Laforsch C."/>
            <person name="Lindquist E."/>
            <person name="Lopez J."/>
            <person name="Manak J.R."/>
            <person name="Muller J."/>
            <person name="Pangilinan J."/>
            <person name="Patwardhan R.P."/>
            <person name="Pitluck S."/>
            <person name="Pritham E.J."/>
            <person name="Rechtsteiner A."/>
            <person name="Rho M."/>
            <person name="Rogozin I.B."/>
            <person name="Sakarya O."/>
            <person name="Salamov A."/>
            <person name="Schaack S."/>
            <person name="Shapiro H."/>
            <person name="Shiga Y."/>
            <person name="Skalitzky C."/>
            <person name="Smith Z."/>
            <person name="Souvorov A."/>
            <person name="Sung W."/>
            <person name="Tang Z."/>
            <person name="Tsuchiya D."/>
            <person name="Tu H."/>
            <person name="Vos H."/>
            <person name="Wang M."/>
            <person name="Wolf Y.I."/>
            <person name="Yamagata H."/>
            <person name="Yamada T."/>
            <person name="Ye Y."/>
            <person name="Shaw J.R."/>
            <person name="Andrews J."/>
            <person name="Crease T.J."/>
            <person name="Tang H."/>
            <person name="Lucas S.M."/>
            <person name="Robertson H.M."/>
            <person name="Bork P."/>
            <person name="Koonin E.V."/>
            <person name="Zdobnov E.M."/>
            <person name="Grigoriev I.V."/>
            <person name="Lynch M."/>
            <person name="Boore J.L."/>
        </authorList>
    </citation>
    <scope>NUCLEOTIDE SEQUENCE [LARGE SCALE GENOMIC DNA]</scope>
</reference>
<feature type="non-terminal residue" evidence="1">
    <location>
        <position position="1"/>
    </location>
</feature>
<dbReference type="HOGENOM" id="CLU_926119_0_0_1"/>
<sequence length="301" mass="31966">VWSTCGSGFAIADASTTTSDNLFVLSGADSYALKVSLHHEDISNLLITLINPFLPQKNKALLQNVQATGGLNATVAWRFLSNSQTTVAQAAECGAGSLPTSGDFAAFAVSDCTGCDCLPQDLGVSGREFWKLEVTDTVVGHTGAIDEWCLVGLSRSRNPLAPPTSAPPATTTPPQALLETVRVCGGPYNAFFRDSLTAALNVTGLNAVEAVQVELNFTGPLFDLNAFVAAPEPQSYYLTLFDETVPNNAGQVEYHWTFNDFANSTVAFASACENLALGNGAHHSLSACNVRVVYPRLRVWD</sequence>
<dbReference type="EMBL" id="GL736594">
    <property type="protein sequence ID" value="EFX60345.1"/>
    <property type="molecule type" value="Genomic_DNA"/>
</dbReference>
<keyword evidence="2" id="KW-1185">Reference proteome</keyword>